<gene>
    <name evidence="2" type="primary">LOC109000200</name>
</gene>
<evidence type="ECO:0000313" key="1">
    <source>
        <dbReference type="Proteomes" id="UP000235220"/>
    </source>
</evidence>
<dbReference type="PANTHER" id="PTHR47074:SF48">
    <property type="entry name" value="POLYNUCLEOTIDYL TRANSFERASE, RIBONUCLEASE H-LIKE SUPERFAMILY PROTEIN"/>
    <property type="match status" value="1"/>
</dbReference>
<dbReference type="InterPro" id="IPR044730">
    <property type="entry name" value="RNase_H-like_dom_plant"/>
</dbReference>
<dbReference type="SUPFAM" id="SSF53098">
    <property type="entry name" value="Ribonuclease H-like"/>
    <property type="match status" value="1"/>
</dbReference>
<dbReference type="InterPro" id="IPR036397">
    <property type="entry name" value="RNaseH_sf"/>
</dbReference>
<proteinExistence type="predicted"/>
<dbReference type="InterPro" id="IPR012337">
    <property type="entry name" value="RNaseH-like_sf"/>
</dbReference>
<evidence type="ECO:0000313" key="2">
    <source>
        <dbReference type="RefSeq" id="XP_018832578.1"/>
    </source>
</evidence>
<dbReference type="InterPro" id="IPR002156">
    <property type="entry name" value="RNaseH_domain"/>
</dbReference>
<dbReference type="Proteomes" id="UP000235220">
    <property type="component" value="Chromosome 3"/>
</dbReference>
<dbReference type="CDD" id="cd06222">
    <property type="entry name" value="RNase_H_like"/>
    <property type="match status" value="1"/>
</dbReference>
<protein>
    <submittedName>
        <fullName evidence="2">Uncharacterized protein LOC109000200</fullName>
    </submittedName>
</protein>
<sequence length="189" mass="21152">MDVWGQGPTIIHKSSLRAEKFKDIFESLSAICDQQVLEFFIITARSIWDRRNKLIFEVFFQQPTQLASQSKILLEEFKAAHDRPITDIRGTQVMNWTPPPTGFLKINWDAAIFEVKGRIGLGIVVRDHGGNIVATKKINQSGFNDPLLAEVLGAFQAVMMAADLGMDFLFLEGDSSQVVKSLNSHVEMG</sequence>
<keyword evidence="1" id="KW-1185">Reference proteome</keyword>
<dbReference type="RefSeq" id="XP_018832578.1">
    <property type="nucleotide sequence ID" value="XM_018977033.1"/>
</dbReference>
<dbReference type="Gene3D" id="3.30.420.10">
    <property type="entry name" value="Ribonuclease H-like superfamily/Ribonuclease H"/>
    <property type="match status" value="1"/>
</dbReference>
<dbReference type="GO" id="GO:0004523">
    <property type="term" value="F:RNA-DNA hybrid ribonuclease activity"/>
    <property type="evidence" value="ECO:0007669"/>
    <property type="project" value="InterPro"/>
</dbReference>
<dbReference type="GeneID" id="109000200"/>
<dbReference type="KEGG" id="jre:109000200"/>
<reference evidence="2" key="1">
    <citation type="submission" date="2025-08" db="UniProtKB">
        <authorList>
            <consortium name="RefSeq"/>
        </authorList>
    </citation>
    <scope>IDENTIFICATION</scope>
    <source>
        <tissue evidence="2">Leaves</tissue>
    </source>
</reference>
<dbReference type="GO" id="GO:0003676">
    <property type="term" value="F:nucleic acid binding"/>
    <property type="evidence" value="ECO:0007669"/>
    <property type="project" value="InterPro"/>
</dbReference>
<dbReference type="InterPro" id="IPR052929">
    <property type="entry name" value="RNase_H-like_EbsB-rel"/>
</dbReference>
<name>A0A2I4FLS1_JUGRE</name>
<dbReference type="Gramene" id="Jr03_20780_p1">
    <property type="protein sequence ID" value="cds.Jr03_20780_p1"/>
    <property type="gene ID" value="Jr03_20780"/>
</dbReference>
<dbReference type="PANTHER" id="PTHR47074">
    <property type="entry name" value="BNAC02G40300D PROTEIN"/>
    <property type="match status" value="1"/>
</dbReference>
<organism evidence="1 2">
    <name type="scientific">Juglans regia</name>
    <name type="common">English walnut</name>
    <dbReference type="NCBI Taxonomy" id="51240"/>
    <lineage>
        <taxon>Eukaryota</taxon>
        <taxon>Viridiplantae</taxon>
        <taxon>Streptophyta</taxon>
        <taxon>Embryophyta</taxon>
        <taxon>Tracheophyta</taxon>
        <taxon>Spermatophyta</taxon>
        <taxon>Magnoliopsida</taxon>
        <taxon>eudicotyledons</taxon>
        <taxon>Gunneridae</taxon>
        <taxon>Pentapetalae</taxon>
        <taxon>rosids</taxon>
        <taxon>fabids</taxon>
        <taxon>Fagales</taxon>
        <taxon>Juglandaceae</taxon>
        <taxon>Juglans</taxon>
    </lineage>
</organism>
<accession>A0A2I4FLS1</accession>
<dbReference type="OrthoDB" id="1906820at2759"/>
<dbReference type="Pfam" id="PF13456">
    <property type="entry name" value="RVT_3"/>
    <property type="match status" value="1"/>
</dbReference>
<dbReference type="AlphaFoldDB" id="A0A2I4FLS1"/>